<feature type="domain" description="C2H2-type" evidence="3">
    <location>
        <begin position="631"/>
        <end position="659"/>
    </location>
</feature>
<keyword evidence="1" id="KW-0862">Zinc</keyword>
<keyword evidence="5" id="KW-1185">Reference proteome</keyword>
<dbReference type="InterPro" id="IPR029400">
    <property type="entry name" value="TINF2_N"/>
</dbReference>
<dbReference type="GO" id="GO:0042162">
    <property type="term" value="F:telomeric DNA binding"/>
    <property type="evidence" value="ECO:0007669"/>
    <property type="project" value="TreeGrafter"/>
</dbReference>
<dbReference type="Pfam" id="PF14973">
    <property type="entry name" value="TINF2_N"/>
    <property type="match status" value="1"/>
</dbReference>
<dbReference type="Proteomes" id="UP000694523">
    <property type="component" value="Unplaced"/>
</dbReference>
<evidence type="ECO:0000256" key="2">
    <source>
        <dbReference type="SAM" id="MobiDB-lite"/>
    </source>
</evidence>
<sequence>MDTNVYTMVPNDYCRLCKLNMREDGPSTYGHSTDMFLTKKTTSISERLALLGLTVAPESGQSNRCCSRCSSIISRLERDLPIFRQWEEEYRESSVSKRQREPTPPKTPRALKKTCPNPPSPSASAFGQTTTQVTITYPSQTLTRVCNPEEDPIIKFIVLKRWKEAASHALKHQHLQEELKHGVINLIRKECEVLCSRKNDFILWKSKPADLKSFSFKSLRDDLHRLAPFLFSIFNCISNNNNLAASTAAAIAIRGRQPRLAALSYWINTILQYGGAKKSVFNRLSQLSLTTSHKRAVKKQHELALGCGAEFVQFKGGLKATDTEATQSLEDLHRSEMLPLSSLRLLVSPLQLMAAALWGVVQHRAVMHYGLLEDFITAVLDIIPELLTRSERNQLVLGLRAQVVLEMCRSDDLCSRQNIEPHLTRIDDLVKEQDEEEASSSKLKASVDYVSKVVNTLLDDPYERNIFYEETFPSVFGFYFDSALCALVRRFLMNLEKLLPVPSLDQTSLWLGLSPPVLTECGDIFNQAEALSELIQQHKQDHDLSPGPFVNDFIFSILSGQQNNDKETESETTLLNGTYKEEADNPFVEEETEDDVHSVEVTLDESDTDPQDCDSSVTNVNQTHSGSSETFTCFVCCGKNFSSKHCLQVHMKRHTGGFSCPICPKMFFKIQT</sequence>
<feature type="region of interest" description="Disordered" evidence="2">
    <location>
        <begin position="605"/>
        <end position="627"/>
    </location>
</feature>
<proteinExistence type="predicted"/>
<dbReference type="GO" id="GO:0016233">
    <property type="term" value="P:telomere capping"/>
    <property type="evidence" value="ECO:0007669"/>
    <property type="project" value="InterPro"/>
</dbReference>
<dbReference type="GO" id="GO:0008270">
    <property type="term" value="F:zinc ion binding"/>
    <property type="evidence" value="ECO:0007669"/>
    <property type="project" value="UniProtKB-KW"/>
</dbReference>
<feature type="compositionally biased region" description="Polar residues" evidence="2">
    <location>
        <begin position="613"/>
        <end position="627"/>
    </location>
</feature>
<dbReference type="InterPro" id="IPR013087">
    <property type="entry name" value="Znf_C2H2_type"/>
</dbReference>
<evidence type="ECO:0000259" key="3">
    <source>
        <dbReference type="PROSITE" id="PS50157"/>
    </source>
</evidence>
<dbReference type="CDD" id="cd11657">
    <property type="entry name" value="TIN2_N"/>
    <property type="match status" value="1"/>
</dbReference>
<dbReference type="GO" id="GO:0070187">
    <property type="term" value="C:shelterin complex"/>
    <property type="evidence" value="ECO:0007669"/>
    <property type="project" value="InterPro"/>
</dbReference>
<feature type="compositionally biased region" description="Basic and acidic residues" evidence="2">
    <location>
        <begin position="91"/>
        <end position="103"/>
    </location>
</feature>
<dbReference type="Gene3D" id="3.30.160.60">
    <property type="entry name" value="Classic Zinc Finger"/>
    <property type="match status" value="1"/>
</dbReference>
<reference evidence="4" key="1">
    <citation type="submission" date="2025-08" db="UniProtKB">
        <authorList>
            <consortium name="Ensembl"/>
        </authorList>
    </citation>
    <scope>IDENTIFICATION</scope>
</reference>
<feature type="region of interest" description="Disordered" evidence="2">
    <location>
        <begin position="91"/>
        <end position="128"/>
    </location>
</feature>
<dbReference type="PROSITE" id="PS50157">
    <property type="entry name" value="ZINC_FINGER_C2H2_2"/>
    <property type="match status" value="1"/>
</dbReference>
<dbReference type="AlphaFoldDB" id="A0A8C6V0A1"/>
<accession>A0A8C6V0A1</accession>
<protein>
    <recommendedName>
        <fullName evidence="3">C2H2-type domain-containing protein</fullName>
    </recommendedName>
</protein>
<keyword evidence="1" id="KW-0863">Zinc-finger</keyword>
<reference evidence="4" key="2">
    <citation type="submission" date="2025-09" db="UniProtKB">
        <authorList>
            <consortium name="Ensembl"/>
        </authorList>
    </citation>
    <scope>IDENTIFICATION</scope>
</reference>
<dbReference type="PANTHER" id="PTHR15512:SF2">
    <property type="match status" value="1"/>
</dbReference>
<dbReference type="Ensembl" id="ENSNMLT00000047525.1">
    <property type="protein sequence ID" value="ENSNMLP00000042795.1"/>
    <property type="gene ID" value="ENSNMLG00000026041.1"/>
</dbReference>
<evidence type="ECO:0000313" key="5">
    <source>
        <dbReference type="Proteomes" id="UP000694523"/>
    </source>
</evidence>
<evidence type="ECO:0000313" key="4">
    <source>
        <dbReference type="Ensembl" id="ENSNMLP00000042795.1"/>
    </source>
</evidence>
<keyword evidence="1" id="KW-0479">Metal-binding</keyword>
<dbReference type="GO" id="GO:1904356">
    <property type="term" value="P:regulation of telomere maintenance via telomere lengthening"/>
    <property type="evidence" value="ECO:0007669"/>
    <property type="project" value="TreeGrafter"/>
</dbReference>
<organism evidence="4 5">
    <name type="scientific">Neogobius melanostomus</name>
    <name type="common">round goby</name>
    <dbReference type="NCBI Taxonomy" id="47308"/>
    <lineage>
        <taxon>Eukaryota</taxon>
        <taxon>Metazoa</taxon>
        <taxon>Chordata</taxon>
        <taxon>Craniata</taxon>
        <taxon>Vertebrata</taxon>
        <taxon>Euteleostomi</taxon>
        <taxon>Actinopterygii</taxon>
        <taxon>Neopterygii</taxon>
        <taxon>Teleostei</taxon>
        <taxon>Neoteleostei</taxon>
        <taxon>Acanthomorphata</taxon>
        <taxon>Gobiaria</taxon>
        <taxon>Gobiiformes</taxon>
        <taxon>Gobioidei</taxon>
        <taxon>Gobiidae</taxon>
        <taxon>Benthophilinae</taxon>
        <taxon>Neogobiini</taxon>
        <taxon>Neogobius</taxon>
    </lineage>
</organism>
<name>A0A8C6V0A1_9GOBI</name>
<evidence type="ECO:0000256" key="1">
    <source>
        <dbReference type="PROSITE-ProRule" id="PRU00042"/>
    </source>
</evidence>
<dbReference type="InterPro" id="IPR039098">
    <property type="entry name" value="TINF2"/>
</dbReference>
<dbReference type="PANTHER" id="PTHR15512">
    <property type="entry name" value="TERF1-INTERACTING NUCLEAR FACTOR 2"/>
    <property type="match status" value="1"/>
</dbReference>
<dbReference type="PROSITE" id="PS00028">
    <property type="entry name" value="ZINC_FINGER_C2H2_1"/>
    <property type="match status" value="1"/>
</dbReference>